<dbReference type="InterPro" id="IPR010131">
    <property type="entry name" value="MdtP/NodT-like"/>
</dbReference>
<dbReference type="PANTHER" id="PTHR30203:SF33">
    <property type="entry name" value="BLR4455 PROTEIN"/>
    <property type="match status" value="1"/>
</dbReference>
<reference evidence="1" key="1">
    <citation type="submission" date="2009-10" db="EMBL/GenBank/DDBJ databases">
        <title>Diversity of trophic interactions inside an arsenic-rich microbial ecosystem.</title>
        <authorList>
            <person name="Bertin P.N."/>
            <person name="Heinrich-Salmeron A."/>
            <person name="Pelletier E."/>
            <person name="Goulhen-Chollet F."/>
            <person name="Arsene-Ploetze F."/>
            <person name="Gallien S."/>
            <person name="Calteau A."/>
            <person name="Vallenet D."/>
            <person name="Casiot C."/>
            <person name="Chane-Woon-Ming B."/>
            <person name="Giloteaux L."/>
            <person name="Barakat M."/>
            <person name="Bonnefoy V."/>
            <person name="Bruneel O."/>
            <person name="Chandler M."/>
            <person name="Cleiss J."/>
            <person name="Duran R."/>
            <person name="Elbaz-Poulichet F."/>
            <person name="Fonknechten N."/>
            <person name="Lauga B."/>
            <person name="Mornico D."/>
            <person name="Ortet P."/>
            <person name="Schaeffer C."/>
            <person name="Siguier P."/>
            <person name="Alexander Thil Smith A."/>
            <person name="Van Dorsselaer A."/>
            <person name="Weissenbach J."/>
            <person name="Medigue C."/>
            <person name="Le Paslier D."/>
        </authorList>
    </citation>
    <scope>NUCLEOTIDE SEQUENCE</scope>
</reference>
<dbReference type="GO" id="GO:0016020">
    <property type="term" value="C:membrane"/>
    <property type="evidence" value="ECO:0007669"/>
    <property type="project" value="InterPro"/>
</dbReference>
<dbReference type="AlphaFoldDB" id="E6QV56"/>
<name>E6QV56_9ZZZZ</name>
<proteinExistence type="predicted"/>
<dbReference type="InterPro" id="IPR003423">
    <property type="entry name" value="OMP_efflux"/>
</dbReference>
<accession>E6QV56</accession>
<evidence type="ECO:0000313" key="1">
    <source>
        <dbReference type="EMBL" id="CBI11129.1"/>
    </source>
</evidence>
<dbReference type="PANTHER" id="PTHR30203">
    <property type="entry name" value="OUTER MEMBRANE CATION EFFLUX PROTEIN"/>
    <property type="match status" value="1"/>
</dbReference>
<dbReference type="GO" id="GO:0015562">
    <property type="term" value="F:efflux transmembrane transporter activity"/>
    <property type="evidence" value="ECO:0007669"/>
    <property type="project" value="InterPro"/>
</dbReference>
<gene>
    <name evidence="1" type="ORF">CARN7_1941</name>
</gene>
<dbReference type="Gene3D" id="1.20.1600.10">
    <property type="entry name" value="Outer membrane efflux proteins (OEP)"/>
    <property type="match status" value="1"/>
</dbReference>
<comment type="caution">
    <text evidence="1">The sequence shown here is derived from an EMBL/GenBank/DDBJ whole genome shotgun (WGS) entry which is preliminary data.</text>
</comment>
<dbReference type="NCBIfam" id="TIGR01845">
    <property type="entry name" value="outer_NodT"/>
    <property type="match status" value="1"/>
</dbReference>
<sequence>MINIQFVMCDARPSRWTPLRLKECLTVLGMLLMSGCAVGPDFKTPAPPAATGYSPHVLPTQTAAAVDVDGAAQTFHSGQNIPQDWWTVFHSAKLNHLIEQGLQASPDLAAAQAALQQAQESVSAQRGYFYPSVALSYSPSRQQLAGNMGGNSPGIQGNGTVIQTYQNPGGPAPYNAPVIYTFHTAQLTVGYTPDVFGANMRQVESLQAQADAQRFQLEAARVTLASNLVAAALQEASLRAQLVACSTIIDDSARSLAITRRQFQLGYVMRMDVAAQEAALAAAQQLLPPLQKSLEQTRDLIRVLVGNTPDQDVDETFQMADFQLPTALPLSLPSQLIRQRPDVRAAEAQMHAASANVGVAVAARLPQFSIMGAYGGEASVFNQMFQPGGPFWALVGNITQPVFDGNTLLHRERAADQALVQAAAQYHSTVLTALQNVADTLHALHADAASLVAAVNAEQAARISLDLTRTQNQVGYVSVQAVLSAEQTYQQADLNLIQARSQRLGDTAALYEALGGGWWKARP</sequence>
<keyword evidence="1" id="KW-0449">Lipoprotein</keyword>
<dbReference type="Pfam" id="PF02321">
    <property type="entry name" value="OEP"/>
    <property type="match status" value="2"/>
</dbReference>
<dbReference type="SUPFAM" id="SSF56954">
    <property type="entry name" value="Outer membrane efflux proteins (OEP)"/>
    <property type="match status" value="1"/>
</dbReference>
<protein>
    <submittedName>
        <fullName evidence="1">Putative RND efflux system outer membrane lipoprotein NodT</fullName>
    </submittedName>
</protein>
<organism evidence="1">
    <name type="scientific">mine drainage metagenome</name>
    <dbReference type="NCBI Taxonomy" id="410659"/>
    <lineage>
        <taxon>unclassified sequences</taxon>
        <taxon>metagenomes</taxon>
        <taxon>ecological metagenomes</taxon>
    </lineage>
</organism>
<dbReference type="EMBL" id="CABR01000124">
    <property type="protein sequence ID" value="CBI11129.1"/>
    <property type="molecule type" value="Genomic_DNA"/>
</dbReference>
<dbReference type="Gene3D" id="2.20.200.10">
    <property type="entry name" value="Outer membrane efflux proteins (OEP)"/>
    <property type="match status" value="1"/>
</dbReference>